<evidence type="ECO:0000256" key="2">
    <source>
        <dbReference type="ARBA" id="ARBA00022448"/>
    </source>
</evidence>
<dbReference type="InterPro" id="IPR036259">
    <property type="entry name" value="MFS_trans_sf"/>
</dbReference>
<feature type="transmembrane region" description="Helical" evidence="6">
    <location>
        <begin position="151"/>
        <end position="171"/>
    </location>
</feature>
<keyword evidence="3 6" id="KW-0812">Transmembrane</keyword>
<dbReference type="EMBL" id="KV454543">
    <property type="protein sequence ID" value="ODV66076.1"/>
    <property type="molecule type" value="Genomic_DNA"/>
</dbReference>
<dbReference type="STRING" id="984485.A0A1E4RFT3"/>
<keyword evidence="4 6" id="KW-1133">Transmembrane helix</keyword>
<dbReference type="Proteomes" id="UP000095085">
    <property type="component" value="Unassembled WGS sequence"/>
</dbReference>
<dbReference type="Pfam" id="PF07690">
    <property type="entry name" value="MFS_1"/>
    <property type="match status" value="1"/>
</dbReference>
<evidence type="ECO:0000259" key="7">
    <source>
        <dbReference type="PROSITE" id="PS50850"/>
    </source>
</evidence>
<evidence type="ECO:0000256" key="3">
    <source>
        <dbReference type="ARBA" id="ARBA00022692"/>
    </source>
</evidence>
<proteinExistence type="predicted"/>
<feature type="domain" description="Major facilitator superfamily (MFS) profile" evidence="7">
    <location>
        <begin position="54"/>
        <end position="468"/>
    </location>
</feature>
<dbReference type="InterPro" id="IPR020846">
    <property type="entry name" value="MFS_dom"/>
</dbReference>
<feature type="transmembrane region" description="Helical" evidence="6">
    <location>
        <begin position="94"/>
        <end position="114"/>
    </location>
</feature>
<dbReference type="RefSeq" id="XP_020075143.1">
    <property type="nucleotide sequence ID" value="XM_020222590.1"/>
</dbReference>
<dbReference type="PROSITE" id="PS50850">
    <property type="entry name" value="MFS"/>
    <property type="match status" value="1"/>
</dbReference>
<dbReference type="InterPro" id="IPR011701">
    <property type="entry name" value="MFS"/>
</dbReference>
<keyword evidence="2" id="KW-0813">Transport</keyword>
<organism evidence="8 9">
    <name type="scientific">Hyphopichia burtonii NRRL Y-1933</name>
    <dbReference type="NCBI Taxonomy" id="984485"/>
    <lineage>
        <taxon>Eukaryota</taxon>
        <taxon>Fungi</taxon>
        <taxon>Dikarya</taxon>
        <taxon>Ascomycota</taxon>
        <taxon>Saccharomycotina</taxon>
        <taxon>Pichiomycetes</taxon>
        <taxon>Debaryomycetaceae</taxon>
        <taxon>Hyphopichia</taxon>
    </lineage>
</organism>
<reference evidence="9" key="1">
    <citation type="submission" date="2016-05" db="EMBL/GenBank/DDBJ databases">
        <title>Comparative genomics of biotechnologically important yeasts.</title>
        <authorList>
            <consortium name="DOE Joint Genome Institute"/>
            <person name="Riley R."/>
            <person name="Haridas S."/>
            <person name="Wolfe K.H."/>
            <person name="Lopes M.R."/>
            <person name="Hittinger C.T."/>
            <person name="Goker M."/>
            <person name="Salamov A."/>
            <person name="Wisecaver J."/>
            <person name="Long T.M."/>
            <person name="Aerts A.L."/>
            <person name="Barry K."/>
            <person name="Choi C."/>
            <person name="Clum A."/>
            <person name="Coughlan A.Y."/>
            <person name="Deshpande S."/>
            <person name="Douglass A.P."/>
            <person name="Hanson S.J."/>
            <person name="Klenk H.-P."/>
            <person name="Labutti K."/>
            <person name="Lapidus A."/>
            <person name="Lindquist E."/>
            <person name="Lipzen A."/>
            <person name="Meier-Kolthoff J.P."/>
            <person name="Ohm R.A."/>
            <person name="Otillar R.P."/>
            <person name="Pangilinan J."/>
            <person name="Peng Y."/>
            <person name="Rokas A."/>
            <person name="Rosa C.A."/>
            <person name="Scheuner C."/>
            <person name="Sibirny A.A."/>
            <person name="Slot J.C."/>
            <person name="Stielow J.B."/>
            <person name="Sun H."/>
            <person name="Kurtzman C.P."/>
            <person name="Blackwell M."/>
            <person name="Grigoriev I.V."/>
            <person name="Jeffries T.W."/>
        </authorList>
    </citation>
    <scope>NUCLEOTIDE SEQUENCE [LARGE SCALE GENOMIC DNA]</scope>
    <source>
        <strain evidence="9">NRRL Y-1933</strain>
    </source>
</reference>
<dbReference type="OrthoDB" id="6730379at2759"/>
<dbReference type="SUPFAM" id="SSF103473">
    <property type="entry name" value="MFS general substrate transporter"/>
    <property type="match status" value="1"/>
</dbReference>
<dbReference type="PANTHER" id="PTHR43791">
    <property type="entry name" value="PERMEASE-RELATED"/>
    <property type="match status" value="1"/>
</dbReference>
<dbReference type="AlphaFoldDB" id="A0A1E4RFT3"/>
<gene>
    <name evidence="8" type="ORF">HYPBUDRAFT_162844</name>
</gene>
<feature type="transmembrane region" description="Helical" evidence="6">
    <location>
        <begin position="54"/>
        <end position="74"/>
    </location>
</feature>
<accession>A0A1E4RFT3</accession>
<dbReference type="PANTHER" id="PTHR43791:SF40">
    <property type="entry name" value="THIAMINE PATHWAY TRANSPORTER THI73"/>
    <property type="match status" value="1"/>
</dbReference>
<feature type="transmembrane region" description="Helical" evidence="6">
    <location>
        <begin position="374"/>
        <end position="396"/>
    </location>
</feature>
<dbReference type="Gene3D" id="1.20.1250.20">
    <property type="entry name" value="MFS general substrate transporter like domains"/>
    <property type="match status" value="2"/>
</dbReference>
<feature type="transmembrane region" description="Helical" evidence="6">
    <location>
        <begin position="183"/>
        <end position="202"/>
    </location>
</feature>
<evidence type="ECO:0000256" key="1">
    <source>
        <dbReference type="ARBA" id="ARBA00004141"/>
    </source>
</evidence>
<evidence type="ECO:0000256" key="6">
    <source>
        <dbReference type="SAM" id="Phobius"/>
    </source>
</evidence>
<protein>
    <submittedName>
        <fullName evidence="8">Putative allantoate permease</fullName>
    </submittedName>
</protein>
<comment type="subcellular location">
    <subcellularLocation>
        <location evidence="1">Membrane</location>
        <topology evidence="1">Multi-pass membrane protein</topology>
    </subcellularLocation>
</comment>
<feature type="transmembrane region" description="Helical" evidence="6">
    <location>
        <begin position="214"/>
        <end position="236"/>
    </location>
</feature>
<evidence type="ECO:0000313" key="9">
    <source>
        <dbReference type="Proteomes" id="UP000095085"/>
    </source>
</evidence>
<feature type="transmembrane region" description="Helical" evidence="6">
    <location>
        <begin position="121"/>
        <end position="145"/>
    </location>
</feature>
<evidence type="ECO:0000256" key="5">
    <source>
        <dbReference type="ARBA" id="ARBA00023136"/>
    </source>
</evidence>
<feature type="transmembrane region" description="Helical" evidence="6">
    <location>
        <begin position="321"/>
        <end position="341"/>
    </location>
</feature>
<dbReference type="GeneID" id="30997139"/>
<sequence length="504" mass="55943">MEFHEKNGVAVNVKSSGEGSQSIDIGSVDINFDIEKHPEEVSNGTILKKLDRTFMIPMLLVYTLQFLDKVVLNYAKVMGMADDLKLVENQFTDLPTYFFVAYIIAELFNGFYVLPKFPVATVLSVNVCAWGLFTACCAACTNYRGILTVRILLGLAESVVIPAMVILSTNFYSKAEQAFRIGIWYSGLGFGQIFGGIISYLFQLVGPGAAVEGWRIMFIVIGLINIIVGVYIYFYIPSTPLSAKMLTAKEKFILLQKLTESKIGVKTDLLNWKQIWELVTDIQAWLLFLVCATISFSSNTISTFSATDIISFGFDSKEAALLNMPSGVVSILSSCLSTYFIMKGFTRYLAICILLLPAVTGGALMSFLPKSNQAGLLIGIYMINTVTAPLAICYSWAGANFAGSLKKIGINAIFISCGFALANIVSPKLYNFKDAPNYYPAKISMLATQAGSIFICLLIAFIYYLRNKQRDREQDGKVIDENEEVENVWLDLTDHQNRSFRYCY</sequence>
<dbReference type="GO" id="GO:0016020">
    <property type="term" value="C:membrane"/>
    <property type="evidence" value="ECO:0007669"/>
    <property type="project" value="UniProtKB-SubCell"/>
</dbReference>
<dbReference type="GO" id="GO:0022857">
    <property type="term" value="F:transmembrane transporter activity"/>
    <property type="evidence" value="ECO:0007669"/>
    <property type="project" value="InterPro"/>
</dbReference>
<evidence type="ECO:0000256" key="4">
    <source>
        <dbReference type="ARBA" id="ARBA00022989"/>
    </source>
</evidence>
<feature type="transmembrane region" description="Helical" evidence="6">
    <location>
        <begin position="282"/>
        <end position="301"/>
    </location>
</feature>
<keyword evidence="9" id="KW-1185">Reference proteome</keyword>
<feature type="transmembrane region" description="Helical" evidence="6">
    <location>
        <begin position="348"/>
        <end position="368"/>
    </location>
</feature>
<feature type="transmembrane region" description="Helical" evidence="6">
    <location>
        <begin position="446"/>
        <end position="465"/>
    </location>
</feature>
<feature type="transmembrane region" description="Helical" evidence="6">
    <location>
        <begin position="408"/>
        <end position="426"/>
    </location>
</feature>
<keyword evidence="5 6" id="KW-0472">Membrane</keyword>
<evidence type="ECO:0000313" key="8">
    <source>
        <dbReference type="EMBL" id="ODV66076.1"/>
    </source>
</evidence>
<name>A0A1E4RFT3_9ASCO</name>